<dbReference type="Pfam" id="PF13657">
    <property type="entry name" value="Couple_hipA"/>
    <property type="match status" value="1"/>
</dbReference>
<organism evidence="6 7">
    <name type="scientific">Allorhizobium borbori</name>
    <dbReference type="NCBI Taxonomy" id="485907"/>
    <lineage>
        <taxon>Bacteria</taxon>
        <taxon>Pseudomonadati</taxon>
        <taxon>Pseudomonadota</taxon>
        <taxon>Alphaproteobacteria</taxon>
        <taxon>Hyphomicrobiales</taxon>
        <taxon>Rhizobiaceae</taxon>
        <taxon>Rhizobium/Agrobacterium group</taxon>
        <taxon>Allorhizobium</taxon>
    </lineage>
</organism>
<feature type="domain" description="HipA-like C-terminal" evidence="4">
    <location>
        <begin position="137"/>
        <end position="370"/>
    </location>
</feature>
<evidence type="ECO:0000313" key="6">
    <source>
        <dbReference type="EMBL" id="MBB4103143.1"/>
    </source>
</evidence>
<comment type="similarity">
    <text evidence="1">Belongs to the HipA Ser/Thr kinase family.</text>
</comment>
<dbReference type="AlphaFoldDB" id="A0A7W6K0W1"/>
<dbReference type="RefSeq" id="WP_183791362.1">
    <property type="nucleotide sequence ID" value="NZ_JACIDU010000005.1"/>
</dbReference>
<keyword evidence="2 6" id="KW-0808">Transferase</keyword>
<evidence type="ECO:0000256" key="1">
    <source>
        <dbReference type="ARBA" id="ARBA00010164"/>
    </source>
</evidence>
<dbReference type="InterPro" id="IPR017508">
    <property type="entry name" value="HipA_N1"/>
</dbReference>
<dbReference type="PANTHER" id="PTHR37419:SF1">
    <property type="entry name" value="SERINE_THREONINE-PROTEIN KINASE TOXIN HIPA"/>
    <property type="match status" value="1"/>
</dbReference>
<dbReference type="InterPro" id="IPR012893">
    <property type="entry name" value="HipA-like_C"/>
</dbReference>
<dbReference type="NCBIfam" id="TIGR03071">
    <property type="entry name" value="couple_hipA"/>
    <property type="match status" value="1"/>
</dbReference>
<dbReference type="CDD" id="cd17793">
    <property type="entry name" value="HipA"/>
    <property type="match status" value="1"/>
</dbReference>
<dbReference type="Pfam" id="PF07804">
    <property type="entry name" value="HipA_C"/>
    <property type="match status" value="1"/>
</dbReference>
<gene>
    <name evidence="6" type="ORF">GGQ66_001698</name>
</gene>
<dbReference type="Gene3D" id="1.10.1070.20">
    <property type="match status" value="1"/>
</dbReference>
<dbReference type="EC" id="2.7.11.1" evidence="6"/>
<comment type="caution">
    <text evidence="6">The sequence shown here is derived from an EMBL/GenBank/DDBJ whole genome shotgun (WGS) entry which is preliminary data.</text>
</comment>
<dbReference type="GO" id="GO:0005829">
    <property type="term" value="C:cytosol"/>
    <property type="evidence" value="ECO:0007669"/>
    <property type="project" value="TreeGrafter"/>
</dbReference>
<evidence type="ECO:0000259" key="4">
    <source>
        <dbReference type="Pfam" id="PF07804"/>
    </source>
</evidence>
<dbReference type="GO" id="GO:0004674">
    <property type="term" value="F:protein serine/threonine kinase activity"/>
    <property type="evidence" value="ECO:0007669"/>
    <property type="project" value="UniProtKB-EC"/>
</dbReference>
<accession>A0A7W6K0W1</accession>
<keyword evidence="7" id="KW-1185">Reference proteome</keyword>
<dbReference type="InterPro" id="IPR052028">
    <property type="entry name" value="HipA_Ser/Thr_kinase"/>
</dbReference>
<name>A0A7W6K0W1_9HYPH</name>
<feature type="domain" description="HipA N-terminal subdomain 1" evidence="5">
    <location>
        <begin position="4"/>
        <end position="97"/>
    </location>
</feature>
<protein>
    <submittedName>
        <fullName evidence="6">Serine/threonine-protein kinase HipA</fullName>
        <ecNumber evidence="6">2.7.11.1</ecNumber>
    </submittedName>
</protein>
<dbReference type="EMBL" id="JACIDU010000005">
    <property type="protein sequence ID" value="MBB4103143.1"/>
    <property type="molecule type" value="Genomic_DNA"/>
</dbReference>
<evidence type="ECO:0000256" key="2">
    <source>
        <dbReference type="ARBA" id="ARBA00022679"/>
    </source>
</evidence>
<evidence type="ECO:0000256" key="3">
    <source>
        <dbReference type="ARBA" id="ARBA00022777"/>
    </source>
</evidence>
<evidence type="ECO:0000313" key="7">
    <source>
        <dbReference type="Proteomes" id="UP000584824"/>
    </source>
</evidence>
<dbReference type="Proteomes" id="UP000584824">
    <property type="component" value="Unassembled WGS sequence"/>
</dbReference>
<evidence type="ECO:0000259" key="5">
    <source>
        <dbReference type="Pfam" id="PF13657"/>
    </source>
</evidence>
<dbReference type="PANTHER" id="PTHR37419">
    <property type="entry name" value="SERINE/THREONINE-PROTEIN KINASE TOXIN HIPA"/>
    <property type="match status" value="1"/>
</dbReference>
<keyword evidence="3 6" id="KW-0418">Kinase</keyword>
<sequence>MTTIFYETFPVAHLAFAGEWRLNYDHSWETRRSAFPVSLTMPLRSGPVGADRLLPWLANLLPETHLAEIGQRLKVSPQDIVGLLGHIGRDTAGALSIGEPRKPGIHLQPVPDAVALERILNELPAKPFLVGERGVSMSLAGVQEKLPVFVDEGGGISIPVDGTPSTHILKPDTRHLAGSVENEAFCLALASACGLEAADATIGVSGKRRYLLVKRYDRFTDVQGEIRRLHQEDLCQLTGHFPSQKYERSIAGGGVTLKMMFDAISDLVSPAERSKLLDAVIFNVLICNSDSHAKNYSILIGASGSAKLAPLYDLMCAAVYHQVDQSLPQGVAGRFTASDLQPADWQALADEAGLSGASTLRRVDELAELVSATCEDVAPQIAAIAADPTRVIEKVTHSIQKRCRRIQAQAKA</sequence>
<proteinExistence type="inferred from homology"/>
<reference evidence="6 7" key="1">
    <citation type="submission" date="2020-08" db="EMBL/GenBank/DDBJ databases">
        <title>Genomic Encyclopedia of Type Strains, Phase IV (KMG-IV): sequencing the most valuable type-strain genomes for metagenomic binning, comparative biology and taxonomic classification.</title>
        <authorList>
            <person name="Goeker M."/>
        </authorList>
    </citation>
    <scope>NUCLEOTIDE SEQUENCE [LARGE SCALE GENOMIC DNA]</scope>
    <source>
        <strain evidence="6 7">DSM 26385</strain>
    </source>
</reference>